<gene>
    <name evidence="2" type="ORF">PAECIP111802_07322</name>
</gene>
<organism evidence="2 3">
    <name type="scientific">Paenibacillus allorhizosphaerae</name>
    <dbReference type="NCBI Taxonomy" id="2849866"/>
    <lineage>
        <taxon>Bacteria</taxon>
        <taxon>Bacillati</taxon>
        <taxon>Bacillota</taxon>
        <taxon>Bacilli</taxon>
        <taxon>Bacillales</taxon>
        <taxon>Paenibacillaceae</taxon>
        <taxon>Paenibacillus</taxon>
    </lineage>
</organism>
<reference evidence="2 3" key="1">
    <citation type="submission" date="2021-06" db="EMBL/GenBank/DDBJ databases">
        <authorList>
            <person name="Criscuolo A."/>
        </authorList>
    </citation>
    <scope>NUCLEOTIDE SEQUENCE [LARGE SCALE GENOMIC DNA]</scope>
    <source>
        <strain evidence="3">CIP 111802</strain>
    </source>
</reference>
<keyword evidence="1" id="KW-0812">Transmembrane</keyword>
<sequence length="80" mass="8213">MKMKSWLAGLGLIGACALCCSLPLLGGAAALGISTFYLNPVVVALLALLFVITGVVIYQRRKANGSACFKPGCSCNSCAM</sequence>
<comment type="caution">
    <text evidence="2">The sequence shown here is derived from an EMBL/GenBank/DDBJ whole genome shotgun (WGS) entry which is preliminary data.</text>
</comment>
<proteinExistence type="predicted"/>
<dbReference type="PROSITE" id="PS51257">
    <property type="entry name" value="PROKAR_LIPOPROTEIN"/>
    <property type="match status" value="1"/>
</dbReference>
<dbReference type="Proteomes" id="UP000730618">
    <property type="component" value="Unassembled WGS sequence"/>
</dbReference>
<evidence type="ECO:0000256" key="1">
    <source>
        <dbReference type="SAM" id="Phobius"/>
    </source>
</evidence>
<name>A0ABM8VUY1_9BACL</name>
<dbReference type="EMBL" id="CAJVCE010000058">
    <property type="protein sequence ID" value="CAG7659075.1"/>
    <property type="molecule type" value="Genomic_DNA"/>
</dbReference>
<keyword evidence="1" id="KW-0472">Membrane</keyword>
<protein>
    <submittedName>
        <fullName evidence="2">Uncharacterized protein</fullName>
    </submittedName>
</protein>
<feature type="transmembrane region" description="Helical" evidence="1">
    <location>
        <begin position="40"/>
        <end position="58"/>
    </location>
</feature>
<evidence type="ECO:0000313" key="2">
    <source>
        <dbReference type="EMBL" id="CAG7659075.1"/>
    </source>
</evidence>
<accession>A0ABM8VUY1</accession>
<keyword evidence="3" id="KW-1185">Reference proteome</keyword>
<keyword evidence="1" id="KW-1133">Transmembrane helix</keyword>
<evidence type="ECO:0000313" key="3">
    <source>
        <dbReference type="Proteomes" id="UP000730618"/>
    </source>
</evidence>